<evidence type="ECO:0000313" key="1">
    <source>
        <dbReference type="EMBL" id="KAJ3556869.1"/>
    </source>
</evidence>
<gene>
    <name evidence="1" type="ORF">NM688_g1787</name>
</gene>
<reference evidence="1" key="1">
    <citation type="submission" date="2022-07" db="EMBL/GenBank/DDBJ databases">
        <title>Genome Sequence of Phlebia brevispora.</title>
        <authorList>
            <person name="Buettner E."/>
        </authorList>
    </citation>
    <scope>NUCLEOTIDE SEQUENCE</scope>
    <source>
        <strain evidence="1">MPL23</strain>
    </source>
</reference>
<comment type="caution">
    <text evidence="1">The sequence shown here is derived from an EMBL/GenBank/DDBJ whole genome shotgun (WGS) entry which is preliminary data.</text>
</comment>
<accession>A0ACC1TAQ1</accession>
<proteinExistence type="predicted"/>
<dbReference type="Proteomes" id="UP001148662">
    <property type="component" value="Unassembled WGS sequence"/>
</dbReference>
<organism evidence="1 2">
    <name type="scientific">Phlebia brevispora</name>
    <dbReference type="NCBI Taxonomy" id="194682"/>
    <lineage>
        <taxon>Eukaryota</taxon>
        <taxon>Fungi</taxon>
        <taxon>Dikarya</taxon>
        <taxon>Basidiomycota</taxon>
        <taxon>Agaricomycotina</taxon>
        <taxon>Agaricomycetes</taxon>
        <taxon>Polyporales</taxon>
        <taxon>Meruliaceae</taxon>
        <taxon>Phlebia</taxon>
    </lineage>
</organism>
<dbReference type="EMBL" id="JANHOG010000204">
    <property type="protein sequence ID" value="KAJ3556869.1"/>
    <property type="molecule type" value="Genomic_DNA"/>
</dbReference>
<name>A0ACC1TAQ1_9APHY</name>
<protein>
    <submittedName>
        <fullName evidence="1">Uncharacterized protein</fullName>
    </submittedName>
</protein>
<keyword evidence="2" id="KW-1185">Reference proteome</keyword>
<evidence type="ECO:0000313" key="2">
    <source>
        <dbReference type="Proteomes" id="UP001148662"/>
    </source>
</evidence>
<sequence length="393" mass="41604">MAPRSSFYTSLFVAVQALGVTAFDNTRFDNVAVYWGQNSYGATHTDVANFQQPLAFYCQDDAIDVFPVAFMNEFFSTGNIPSINLANTCNNVDNATFSGTTMPICTSVGTDIKTCQAAGKVVTLSLGGAGGSVGFESDDQAESLADTVWDLFLGGSSSTRPFGDAVLDGIDLDIEGGSSTGYAAFVNQIRSHASGASKTYYISAAPQCVYPDASLGAVLNAASFDMVYVQFYNNPCGLQNFNESSNWDFGIWDNWARTVSPNPNVKIYIGAPASSTAAGSGYQAISTLSEIATTMRKSFPSFGGVMLWDASQAYANSRYDLAIKNALQAAGGTGFTFPTCTAPAFVSNTAYTEGDTVSYGGYEWAAKWWTESTPTSDANGDWSASACRARSGC</sequence>